<evidence type="ECO:0000256" key="1">
    <source>
        <dbReference type="ARBA" id="ARBA00007074"/>
    </source>
</evidence>
<dbReference type="Gene3D" id="3.90.1720.10">
    <property type="entry name" value="endopeptidase domain like (from Nostoc punctiforme)"/>
    <property type="match status" value="1"/>
</dbReference>
<dbReference type="InterPro" id="IPR038765">
    <property type="entry name" value="Papain-like_cys_pep_sf"/>
</dbReference>
<dbReference type="EMBL" id="AP022870">
    <property type="protein sequence ID" value="BCB78115.1"/>
    <property type="molecule type" value="Genomic_DNA"/>
</dbReference>
<sequence>MRLVHLGLVAIVGVAAVGVGLAMVNTGGSTSDGPDPTWRPAAPGDRPVGGPTAERLAEEYELLDLADPTRTQVRRRADQTVVATLTVGARTAVFAGPRRRFAEPSTTPAVVESTRWVRVAPQAWPPGPHIPESLAHWLLAELQRDGDLPVDVLAAAMQYLPGAPDLRDRHGVRYAGDAGFGYVHSRDERDGADFYDYLEIPWHFPDAGNVKPSGRWGRDLDCSGFLRLVYGYRFGIPLFSQTATTTVDGLPRTAASMAAYARAVVIAAAPSPSRSPTDLSAMQPGDLAFFALHDDPALITHSGIYIGDDADGGMRFVSSRGTVDGPTFGDVRGDGVLDSGYFGKRLRRVIRL</sequence>
<dbReference type="RefSeq" id="WP_173037723.1">
    <property type="nucleotide sequence ID" value="NZ_AP022870.1"/>
</dbReference>
<evidence type="ECO:0000256" key="3">
    <source>
        <dbReference type="ARBA" id="ARBA00022801"/>
    </source>
</evidence>
<keyword evidence="3" id="KW-0378">Hydrolase</keyword>
<name>A0A6F8XWA8_9ACTN</name>
<dbReference type="GO" id="GO:0008234">
    <property type="term" value="F:cysteine-type peptidase activity"/>
    <property type="evidence" value="ECO:0007669"/>
    <property type="project" value="UniProtKB-KW"/>
</dbReference>
<dbReference type="PROSITE" id="PS51935">
    <property type="entry name" value="NLPC_P60"/>
    <property type="match status" value="1"/>
</dbReference>
<proteinExistence type="inferred from homology"/>
<dbReference type="Pfam" id="PF00877">
    <property type="entry name" value="NLPC_P60"/>
    <property type="match status" value="1"/>
</dbReference>
<reference evidence="7 8" key="2">
    <citation type="submission" date="2020-03" db="EMBL/GenBank/DDBJ databases">
        <authorList>
            <person name="Ichikawa N."/>
            <person name="Kimura A."/>
            <person name="Kitahashi Y."/>
            <person name="Uohara A."/>
        </authorList>
    </citation>
    <scope>NUCLEOTIDE SEQUENCE [LARGE SCALE GENOMIC DNA]</scope>
    <source>
        <strain evidence="7 8">NBRC 107702</strain>
    </source>
</reference>
<dbReference type="Proteomes" id="UP000502508">
    <property type="component" value="Chromosome"/>
</dbReference>
<evidence type="ECO:0000256" key="4">
    <source>
        <dbReference type="ARBA" id="ARBA00022807"/>
    </source>
</evidence>
<dbReference type="KEGG" id="pfla:Pflav_045250"/>
<keyword evidence="4" id="KW-0788">Thiol protease</keyword>
<evidence type="ECO:0000313" key="8">
    <source>
        <dbReference type="Proteomes" id="UP000502508"/>
    </source>
</evidence>
<keyword evidence="2" id="KW-0645">Protease</keyword>
<reference evidence="7 8" key="1">
    <citation type="submission" date="2020-03" db="EMBL/GenBank/DDBJ databases">
        <title>Whole genome shotgun sequence of Phytohabitans flavus NBRC 107702.</title>
        <authorList>
            <person name="Komaki H."/>
            <person name="Tamura T."/>
        </authorList>
    </citation>
    <scope>NUCLEOTIDE SEQUENCE [LARGE SCALE GENOMIC DNA]</scope>
    <source>
        <strain evidence="7 8">NBRC 107702</strain>
    </source>
</reference>
<evidence type="ECO:0000256" key="2">
    <source>
        <dbReference type="ARBA" id="ARBA00022670"/>
    </source>
</evidence>
<evidence type="ECO:0000313" key="7">
    <source>
        <dbReference type="EMBL" id="BCB78115.1"/>
    </source>
</evidence>
<dbReference type="InterPro" id="IPR000064">
    <property type="entry name" value="NLP_P60_dom"/>
</dbReference>
<feature type="region of interest" description="Disordered" evidence="5">
    <location>
        <begin position="27"/>
        <end position="50"/>
    </location>
</feature>
<comment type="similarity">
    <text evidence="1">Belongs to the peptidase C40 family.</text>
</comment>
<dbReference type="SUPFAM" id="SSF54001">
    <property type="entry name" value="Cysteine proteinases"/>
    <property type="match status" value="1"/>
</dbReference>
<dbReference type="AlphaFoldDB" id="A0A6F8XWA8"/>
<organism evidence="7 8">
    <name type="scientific">Phytohabitans flavus</name>
    <dbReference type="NCBI Taxonomy" id="1076124"/>
    <lineage>
        <taxon>Bacteria</taxon>
        <taxon>Bacillati</taxon>
        <taxon>Actinomycetota</taxon>
        <taxon>Actinomycetes</taxon>
        <taxon>Micromonosporales</taxon>
        <taxon>Micromonosporaceae</taxon>
    </lineage>
</organism>
<gene>
    <name evidence="7" type="ORF">Pflav_045250</name>
</gene>
<dbReference type="GO" id="GO:0006508">
    <property type="term" value="P:proteolysis"/>
    <property type="evidence" value="ECO:0007669"/>
    <property type="project" value="UniProtKB-KW"/>
</dbReference>
<evidence type="ECO:0000256" key="5">
    <source>
        <dbReference type="SAM" id="MobiDB-lite"/>
    </source>
</evidence>
<evidence type="ECO:0000259" key="6">
    <source>
        <dbReference type="PROSITE" id="PS51935"/>
    </source>
</evidence>
<accession>A0A6F8XWA8</accession>
<feature type="domain" description="NlpC/P60" evidence="6">
    <location>
        <begin position="184"/>
        <end position="352"/>
    </location>
</feature>
<protein>
    <recommendedName>
        <fullName evidence="6">NlpC/P60 domain-containing protein</fullName>
    </recommendedName>
</protein>
<keyword evidence="8" id="KW-1185">Reference proteome</keyword>